<dbReference type="InterPro" id="IPR013154">
    <property type="entry name" value="ADH-like_N"/>
</dbReference>
<gene>
    <name evidence="4" type="primary">adhT</name>
    <name evidence="4" type="ORF">ERS132442_00535</name>
</gene>
<evidence type="ECO:0000313" key="5">
    <source>
        <dbReference type="Proteomes" id="UP000070960"/>
    </source>
</evidence>
<dbReference type="PANTHER" id="PTHR48106">
    <property type="entry name" value="QUINONE OXIDOREDUCTASE PIG3-RELATED"/>
    <property type="match status" value="1"/>
</dbReference>
<reference evidence="4 5" key="1">
    <citation type="submission" date="2016-02" db="EMBL/GenBank/DDBJ databases">
        <authorList>
            <consortium name="Pathogen Informatics"/>
        </authorList>
    </citation>
    <scope>NUCLEOTIDE SEQUENCE [LARGE SCALE GENOMIC DNA]</scope>
    <source>
        <strain evidence="4 5">LSS80</strain>
    </source>
</reference>
<dbReference type="GO" id="GO:0070402">
    <property type="term" value="F:NADPH binding"/>
    <property type="evidence" value="ECO:0007669"/>
    <property type="project" value="TreeGrafter"/>
</dbReference>
<keyword evidence="1" id="KW-0521">NADP</keyword>
<dbReference type="GO" id="GO:0004022">
    <property type="term" value="F:alcohol dehydrogenase (NAD+) activity"/>
    <property type="evidence" value="ECO:0007669"/>
    <property type="project" value="UniProtKB-EC"/>
</dbReference>
<proteinExistence type="predicted"/>
<dbReference type="EC" id="1.1.1.1" evidence="4"/>
<evidence type="ECO:0000259" key="3">
    <source>
        <dbReference type="Pfam" id="PF08240"/>
    </source>
</evidence>
<organism evidence="4 5">
    <name type="scientific">Streptococcus suis</name>
    <dbReference type="NCBI Taxonomy" id="1307"/>
    <lineage>
        <taxon>Bacteria</taxon>
        <taxon>Bacillati</taxon>
        <taxon>Bacillota</taxon>
        <taxon>Bacilli</taxon>
        <taxon>Lactobacillales</taxon>
        <taxon>Streptococcaceae</taxon>
        <taxon>Streptococcus</taxon>
    </lineage>
</organism>
<evidence type="ECO:0000313" key="4">
    <source>
        <dbReference type="EMBL" id="CYV49694.1"/>
    </source>
</evidence>
<dbReference type="SUPFAM" id="SSF50129">
    <property type="entry name" value="GroES-like"/>
    <property type="match status" value="1"/>
</dbReference>
<dbReference type="Gene3D" id="3.90.180.10">
    <property type="entry name" value="Medium-chain alcohol dehydrogenases, catalytic domain"/>
    <property type="match status" value="1"/>
</dbReference>
<feature type="domain" description="Alcohol dehydrogenase-like N-terminal" evidence="3">
    <location>
        <begin position="27"/>
        <end position="85"/>
    </location>
</feature>
<name>A0A0Z8J981_STRSU</name>
<protein>
    <submittedName>
        <fullName evidence="4">Zinc-containing alcohol dehydrogenase</fullName>
        <ecNumber evidence="4">1.1.1.1</ecNumber>
    </submittedName>
</protein>
<accession>A0A0Z8J981</accession>
<sequence>MKAVVVSKAGGPEVLEVREVAKPQVKTGWSLVKIKGFGINHSEIFTRQGLSPSVVFPRILGIELVGVVEETTEPTRLPVGSEKVFSLDTIQEAHRYLEGSEAFGKVIVLNREGNDDRS</sequence>
<dbReference type="EMBL" id="FIIE01000003">
    <property type="protein sequence ID" value="CYV49694.1"/>
    <property type="molecule type" value="Genomic_DNA"/>
</dbReference>
<dbReference type="InterPro" id="IPR011032">
    <property type="entry name" value="GroES-like_sf"/>
</dbReference>
<dbReference type="Pfam" id="PF08240">
    <property type="entry name" value="ADH_N"/>
    <property type="match status" value="1"/>
</dbReference>
<evidence type="ECO:0000256" key="2">
    <source>
        <dbReference type="ARBA" id="ARBA00023002"/>
    </source>
</evidence>
<dbReference type="AlphaFoldDB" id="A0A0Z8J981"/>
<keyword evidence="2 4" id="KW-0560">Oxidoreductase</keyword>
<dbReference type="Proteomes" id="UP000070960">
    <property type="component" value="Unassembled WGS sequence"/>
</dbReference>
<dbReference type="PANTHER" id="PTHR48106:SF18">
    <property type="entry name" value="QUINONE OXIDOREDUCTASE PIG3"/>
    <property type="match status" value="1"/>
</dbReference>
<dbReference type="GO" id="GO:0016651">
    <property type="term" value="F:oxidoreductase activity, acting on NAD(P)H"/>
    <property type="evidence" value="ECO:0007669"/>
    <property type="project" value="TreeGrafter"/>
</dbReference>
<evidence type="ECO:0000256" key="1">
    <source>
        <dbReference type="ARBA" id="ARBA00022857"/>
    </source>
</evidence>